<gene>
    <name evidence="3" type="ORF">SAMN04487948_11137</name>
</gene>
<dbReference type="Pfam" id="PF02894">
    <property type="entry name" value="GFO_IDH_MocA_C"/>
    <property type="match status" value="1"/>
</dbReference>
<feature type="domain" description="Gfo/Idh/MocA-like oxidoreductase N-terminal" evidence="1">
    <location>
        <begin position="3"/>
        <end position="119"/>
    </location>
</feature>
<dbReference type="Proteomes" id="UP000199126">
    <property type="component" value="Unassembled WGS sequence"/>
</dbReference>
<accession>A0A1H8UHK5</accession>
<keyword evidence="4" id="KW-1185">Reference proteome</keyword>
<dbReference type="RefSeq" id="WP_089826187.1">
    <property type="nucleotide sequence ID" value="NZ_FODV01000011.1"/>
</dbReference>
<proteinExistence type="predicted"/>
<dbReference type="Gene3D" id="3.40.50.720">
    <property type="entry name" value="NAD(P)-binding Rossmann-like Domain"/>
    <property type="match status" value="1"/>
</dbReference>
<evidence type="ECO:0000259" key="2">
    <source>
        <dbReference type="Pfam" id="PF02894"/>
    </source>
</evidence>
<dbReference type="OrthoDB" id="25239at2157"/>
<dbReference type="InterPro" id="IPR051450">
    <property type="entry name" value="Gfo/Idh/MocA_Oxidoreductases"/>
</dbReference>
<dbReference type="InterPro" id="IPR000683">
    <property type="entry name" value="Gfo/Idh/MocA-like_OxRdtase_N"/>
</dbReference>
<name>A0A1H8UHK5_9EURY</name>
<dbReference type="GO" id="GO:0000166">
    <property type="term" value="F:nucleotide binding"/>
    <property type="evidence" value="ECO:0007669"/>
    <property type="project" value="InterPro"/>
</dbReference>
<sequence length="325" mass="36114">MTTVAVVGTGFMARTHLERFAEMEVNVVGVASQSRPDQFVTDHGLDATPYTDVEQMCHDLEPDFIDICTPTDTHRNFIDMAAEVGCDAFLEKPVAGSLREAQAIADAVADAEITCMVGHVLRFFPEYERAKSIVDNGQIGTHGVARARRLSPFPDWGTDDWYADRSRSGGVFVDLAIHDLDFLHWTFGDVTRVFARRQRRDQQEHGFVTLRFESGAVGYVEASWAQPASRELTSELELAGDDGLIELDSTEAVPFREFHDESNSMENTLTRDGYRRELDHFIECLSTETTPAVTVDDAISALRLSLAAQESAKRGQPVSPIEVQP</sequence>
<dbReference type="Pfam" id="PF01408">
    <property type="entry name" value="GFO_IDH_MocA"/>
    <property type="match status" value="1"/>
</dbReference>
<dbReference type="InterPro" id="IPR036291">
    <property type="entry name" value="NAD(P)-bd_dom_sf"/>
</dbReference>
<evidence type="ECO:0000313" key="3">
    <source>
        <dbReference type="EMBL" id="SEP02699.1"/>
    </source>
</evidence>
<dbReference type="InterPro" id="IPR004104">
    <property type="entry name" value="Gfo/Idh/MocA-like_OxRdtase_C"/>
</dbReference>
<organism evidence="3 4">
    <name type="scientific">Halogranum amylolyticum</name>
    <dbReference type="NCBI Taxonomy" id="660520"/>
    <lineage>
        <taxon>Archaea</taxon>
        <taxon>Methanobacteriati</taxon>
        <taxon>Methanobacteriota</taxon>
        <taxon>Stenosarchaea group</taxon>
        <taxon>Halobacteria</taxon>
        <taxon>Halobacteriales</taxon>
        <taxon>Haloferacaceae</taxon>
    </lineage>
</organism>
<dbReference type="SUPFAM" id="SSF51735">
    <property type="entry name" value="NAD(P)-binding Rossmann-fold domains"/>
    <property type="match status" value="1"/>
</dbReference>
<evidence type="ECO:0000259" key="1">
    <source>
        <dbReference type="Pfam" id="PF01408"/>
    </source>
</evidence>
<dbReference type="Gene3D" id="3.30.360.10">
    <property type="entry name" value="Dihydrodipicolinate Reductase, domain 2"/>
    <property type="match status" value="1"/>
</dbReference>
<dbReference type="SUPFAM" id="SSF55347">
    <property type="entry name" value="Glyceraldehyde-3-phosphate dehydrogenase-like, C-terminal domain"/>
    <property type="match status" value="1"/>
</dbReference>
<dbReference type="EMBL" id="FODV01000011">
    <property type="protein sequence ID" value="SEP02699.1"/>
    <property type="molecule type" value="Genomic_DNA"/>
</dbReference>
<evidence type="ECO:0000313" key="4">
    <source>
        <dbReference type="Proteomes" id="UP000199126"/>
    </source>
</evidence>
<reference evidence="4" key="1">
    <citation type="submission" date="2016-10" db="EMBL/GenBank/DDBJ databases">
        <authorList>
            <person name="Varghese N."/>
            <person name="Submissions S."/>
        </authorList>
    </citation>
    <scope>NUCLEOTIDE SEQUENCE [LARGE SCALE GENOMIC DNA]</scope>
    <source>
        <strain evidence="4">CGMCC 1.10121</strain>
    </source>
</reference>
<feature type="domain" description="Gfo/Idh/MocA-like oxidoreductase C-terminal" evidence="2">
    <location>
        <begin position="131"/>
        <end position="318"/>
    </location>
</feature>
<dbReference type="AlphaFoldDB" id="A0A1H8UHK5"/>
<dbReference type="PANTHER" id="PTHR43377:SF1">
    <property type="entry name" value="BILIVERDIN REDUCTASE A"/>
    <property type="match status" value="1"/>
</dbReference>
<protein>
    <submittedName>
        <fullName evidence="3">Predicted dehydrogenase</fullName>
    </submittedName>
</protein>
<dbReference type="PANTHER" id="PTHR43377">
    <property type="entry name" value="BILIVERDIN REDUCTASE A"/>
    <property type="match status" value="1"/>
</dbReference>